<keyword evidence="1" id="KW-0238">DNA-binding</keyword>
<dbReference type="Pfam" id="PF13560">
    <property type="entry name" value="HTH_31"/>
    <property type="match status" value="1"/>
</dbReference>
<dbReference type="RefSeq" id="WP_099278565.1">
    <property type="nucleotide sequence ID" value="NZ_KZ304983.1"/>
</dbReference>
<dbReference type="InterPro" id="IPR050807">
    <property type="entry name" value="TransReg_Diox_bact_type"/>
</dbReference>
<dbReference type="PROSITE" id="PS50943">
    <property type="entry name" value="HTH_CROC1"/>
    <property type="match status" value="1"/>
</dbReference>
<dbReference type="InterPro" id="IPR011051">
    <property type="entry name" value="RmlC_Cupin_sf"/>
</dbReference>
<gene>
    <name evidence="3" type="ORF">CJ301_17065</name>
</gene>
<evidence type="ECO:0000259" key="2">
    <source>
        <dbReference type="PROSITE" id="PS50943"/>
    </source>
</evidence>
<dbReference type="AlphaFoldDB" id="A0A2G1MC56"/>
<name>A0A2G1MC56_9RHOB</name>
<evidence type="ECO:0000313" key="4">
    <source>
        <dbReference type="Proteomes" id="UP000221860"/>
    </source>
</evidence>
<dbReference type="InterPro" id="IPR010982">
    <property type="entry name" value="Lambda_DNA-bd_dom_sf"/>
</dbReference>
<dbReference type="SUPFAM" id="SSF51182">
    <property type="entry name" value="RmlC-like cupins"/>
    <property type="match status" value="1"/>
</dbReference>
<dbReference type="EMBL" id="NQWH01000043">
    <property type="protein sequence ID" value="PHP26319.1"/>
    <property type="molecule type" value="Genomic_DNA"/>
</dbReference>
<dbReference type="PANTHER" id="PTHR46797">
    <property type="entry name" value="HTH-TYPE TRANSCRIPTIONAL REGULATOR"/>
    <property type="match status" value="1"/>
</dbReference>
<dbReference type="InterPro" id="IPR001387">
    <property type="entry name" value="Cro/C1-type_HTH"/>
</dbReference>
<dbReference type="GO" id="GO:0005829">
    <property type="term" value="C:cytosol"/>
    <property type="evidence" value="ECO:0007669"/>
    <property type="project" value="TreeGrafter"/>
</dbReference>
<dbReference type="SMART" id="SM00530">
    <property type="entry name" value="HTH_XRE"/>
    <property type="match status" value="1"/>
</dbReference>
<organism evidence="3 4">
    <name type="scientific">Limimaricola cinnabarinus</name>
    <dbReference type="NCBI Taxonomy" id="1125964"/>
    <lineage>
        <taxon>Bacteria</taxon>
        <taxon>Pseudomonadati</taxon>
        <taxon>Pseudomonadota</taxon>
        <taxon>Alphaproteobacteria</taxon>
        <taxon>Rhodobacterales</taxon>
        <taxon>Paracoccaceae</taxon>
        <taxon>Limimaricola</taxon>
    </lineage>
</organism>
<dbReference type="CDD" id="cd02209">
    <property type="entry name" value="cupin_XRE_C"/>
    <property type="match status" value="1"/>
</dbReference>
<dbReference type="InterPro" id="IPR014710">
    <property type="entry name" value="RmlC-like_jellyroll"/>
</dbReference>
<dbReference type="PANTHER" id="PTHR46797:SF1">
    <property type="entry name" value="METHYLPHOSPHONATE SYNTHASE"/>
    <property type="match status" value="1"/>
</dbReference>
<evidence type="ECO:0000256" key="1">
    <source>
        <dbReference type="ARBA" id="ARBA00023125"/>
    </source>
</evidence>
<dbReference type="OrthoDB" id="9814751at2"/>
<accession>A0A2G1MC56</accession>
<feature type="domain" description="HTH cro/C1-type" evidence="2">
    <location>
        <begin position="15"/>
        <end position="69"/>
    </location>
</feature>
<dbReference type="Pfam" id="PF07883">
    <property type="entry name" value="Cupin_2"/>
    <property type="match status" value="1"/>
</dbReference>
<comment type="caution">
    <text evidence="3">The sequence shown here is derived from an EMBL/GenBank/DDBJ whole genome shotgun (WGS) entry which is preliminary data.</text>
</comment>
<dbReference type="SUPFAM" id="SSF47413">
    <property type="entry name" value="lambda repressor-like DNA-binding domains"/>
    <property type="match status" value="1"/>
</dbReference>
<keyword evidence="4" id="KW-1185">Reference proteome</keyword>
<dbReference type="Proteomes" id="UP000221860">
    <property type="component" value="Unassembled WGS sequence"/>
</dbReference>
<reference evidence="3 4" key="1">
    <citation type="submission" date="2017-08" db="EMBL/GenBank/DDBJ databases">
        <title>Draft Genome Sequence of Loktanella cinnabarina Strain XM1, Isolated from Coastal Surface Water.</title>
        <authorList>
            <person name="Ma R."/>
            <person name="Wang J."/>
            <person name="Wang Q."/>
            <person name="Ma Z."/>
            <person name="Li J."/>
            <person name="Chen L."/>
        </authorList>
    </citation>
    <scope>NUCLEOTIDE SEQUENCE [LARGE SCALE GENOMIC DNA]</scope>
    <source>
        <strain evidence="3 4">XM1</strain>
    </source>
</reference>
<dbReference type="GO" id="GO:0003677">
    <property type="term" value="F:DNA binding"/>
    <property type="evidence" value="ECO:0007669"/>
    <property type="project" value="UniProtKB-KW"/>
</dbReference>
<sequence>MSEASPEGGDLGRDLRRLRMSRGLRIADLAALMQRSIGWVSQVERGRSQPDYEDLAGFARAFDMPISELFRHQPQLDKTARDVLDAAQRRVIEADNTGALDDLLVPVMDGIEFYRSTLGARSASRQSSGEGRLEMGLVLEGEFEIWIGGRHHVVRPGSSFWCRGEPLSWLNPHDTPCTVIWVVAPLPDEPDA</sequence>
<proteinExistence type="predicted"/>
<evidence type="ECO:0000313" key="3">
    <source>
        <dbReference type="EMBL" id="PHP26319.1"/>
    </source>
</evidence>
<dbReference type="InterPro" id="IPR013096">
    <property type="entry name" value="Cupin_2"/>
</dbReference>
<dbReference type="Gene3D" id="2.60.120.10">
    <property type="entry name" value="Jelly Rolls"/>
    <property type="match status" value="1"/>
</dbReference>
<dbReference type="GO" id="GO:0003700">
    <property type="term" value="F:DNA-binding transcription factor activity"/>
    <property type="evidence" value="ECO:0007669"/>
    <property type="project" value="TreeGrafter"/>
</dbReference>
<dbReference type="Gene3D" id="1.10.260.40">
    <property type="entry name" value="lambda repressor-like DNA-binding domains"/>
    <property type="match status" value="1"/>
</dbReference>
<dbReference type="CDD" id="cd00093">
    <property type="entry name" value="HTH_XRE"/>
    <property type="match status" value="1"/>
</dbReference>
<protein>
    <recommendedName>
        <fullName evidence="2">HTH cro/C1-type domain-containing protein</fullName>
    </recommendedName>
</protein>